<dbReference type="RefSeq" id="XP_026744656.1">
    <property type="nucleotide sequence ID" value="XM_026888855.1"/>
</dbReference>
<reference evidence="2" key="1">
    <citation type="submission" date="2025-08" db="UniProtKB">
        <authorList>
            <consortium name="RefSeq"/>
        </authorList>
    </citation>
    <scope>IDENTIFICATION</scope>
</reference>
<sequence length="504" mass="58676">MTEYELTTVTYGTTSAPYLAVRTLQQLAIDEQDNYPIASKATLQDFYVDDILSRESQESSAKELQGQLISMLDKGGFKLRKWSSNSPELLGNIPVENQDDEMLKLPLDETRKSLGIAWSPREDCFYFRITITENKKPTKRFIMSEVAKIFDPLGWMAPIIIKMKLLIQELWTNGLEWDQPVDDMVQKKWIEIQKHVKDIEKIKVPHRWCYTTDNTKIELFGFSNASEKAYGAVVYSRVRINDVYYVTSLQAKSKVAPKKQKTTLPRLELCAAVLMAGLIDKVKEALNCKDVEISCWTDSMITLGWIRGEPHRWQTFVANRVSEIKRLVPNAQWNHVISVDNPADIVSRGIDPEKLINRALWWNGPQWLETDKMPITRTMPQPNEEVELCHLSTTKTVTIDFWDRFSRWDRMIRVLSYCYRFASKQKNYNPLSCMEIKLTTKRILMIVQQQEFEEELKTIRNNQSLKKNNKLSSLDPFIDEDGLLRVGGRLQNSELLYDQNTQYY</sequence>
<dbReference type="PANTHER" id="PTHR47331">
    <property type="entry name" value="PHD-TYPE DOMAIN-CONTAINING PROTEIN"/>
    <property type="match status" value="1"/>
</dbReference>
<gene>
    <name evidence="2" type="primary">LOC113505989</name>
</gene>
<name>A0A7E5WWW1_TRINI</name>
<protein>
    <submittedName>
        <fullName evidence="2">Uncharacterized protein LOC113505989</fullName>
    </submittedName>
</protein>
<accession>A0A7E5WWW1</accession>
<evidence type="ECO:0000313" key="2">
    <source>
        <dbReference type="RefSeq" id="XP_026744656.1"/>
    </source>
</evidence>
<keyword evidence="1" id="KW-1185">Reference proteome</keyword>
<dbReference type="InterPro" id="IPR043502">
    <property type="entry name" value="DNA/RNA_pol_sf"/>
</dbReference>
<evidence type="ECO:0000313" key="1">
    <source>
        <dbReference type="Proteomes" id="UP000322000"/>
    </source>
</evidence>
<dbReference type="InParanoid" id="A0A7E5WWW1"/>
<dbReference type="Proteomes" id="UP000322000">
    <property type="component" value="Chromosome 28"/>
</dbReference>
<proteinExistence type="predicted"/>
<dbReference type="AlphaFoldDB" id="A0A7E5WWW1"/>
<dbReference type="KEGG" id="tnl:113505989"/>
<dbReference type="SUPFAM" id="SSF56672">
    <property type="entry name" value="DNA/RNA polymerases"/>
    <property type="match status" value="1"/>
</dbReference>
<dbReference type="Pfam" id="PF05380">
    <property type="entry name" value="Peptidase_A17"/>
    <property type="match status" value="1"/>
</dbReference>
<dbReference type="GeneID" id="113505989"/>
<dbReference type="OrthoDB" id="8052806at2759"/>
<organism evidence="1 2">
    <name type="scientific">Trichoplusia ni</name>
    <name type="common">Cabbage looper</name>
    <dbReference type="NCBI Taxonomy" id="7111"/>
    <lineage>
        <taxon>Eukaryota</taxon>
        <taxon>Metazoa</taxon>
        <taxon>Ecdysozoa</taxon>
        <taxon>Arthropoda</taxon>
        <taxon>Hexapoda</taxon>
        <taxon>Insecta</taxon>
        <taxon>Pterygota</taxon>
        <taxon>Neoptera</taxon>
        <taxon>Endopterygota</taxon>
        <taxon>Lepidoptera</taxon>
        <taxon>Glossata</taxon>
        <taxon>Ditrysia</taxon>
        <taxon>Noctuoidea</taxon>
        <taxon>Noctuidae</taxon>
        <taxon>Plusiinae</taxon>
        <taxon>Trichoplusia</taxon>
    </lineage>
</organism>
<dbReference type="InterPro" id="IPR008042">
    <property type="entry name" value="Retrotrans_Pao"/>
</dbReference>
<dbReference type="PANTHER" id="PTHR47331:SF5">
    <property type="entry name" value="RIBONUCLEASE H"/>
    <property type="match status" value="1"/>
</dbReference>
<dbReference type="GO" id="GO:0071897">
    <property type="term" value="P:DNA biosynthetic process"/>
    <property type="evidence" value="ECO:0007669"/>
    <property type="project" value="UniProtKB-ARBA"/>
</dbReference>